<proteinExistence type="predicted"/>
<evidence type="ECO:0000313" key="3">
    <source>
        <dbReference type="Proteomes" id="UP001628091"/>
    </source>
</evidence>
<evidence type="ECO:0000256" key="1">
    <source>
        <dbReference type="SAM" id="Phobius"/>
    </source>
</evidence>
<evidence type="ECO:0000313" key="2">
    <source>
        <dbReference type="EMBL" id="GAB1584177.1"/>
    </source>
</evidence>
<keyword evidence="3" id="KW-1185">Reference proteome</keyword>
<comment type="caution">
    <text evidence="2">The sequence shown here is derived from an EMBL/GenBank/DDBJ whole genome shotgun (WGS) entry which is preliminary data.</text>
</comment>
<keyword evidence="1" id="KW-0472">Membrane</keyword>
<keyword evidence="1" id="KW-0812">Transmembrane</keyword>
<keyword evidence="1" id="KW-1133">Transmembrane helix</keyword>
<accession>A0ABQ0H5K2</accession>
<feature type="transmembrane region" description="Helical" evidence="1">
    <location>
        <begin position="38"/>
        <end position="59"/>
    </location>
</feature>
<protein>
    <submittedName>
        <fullName evidence="2">Uncharacterized protein</fullName>
    </submittedName>
</protein>
<reference evidence="2 3" key="1">
    <citation type="submission" date="2024-10" db="EMBL/GenBank/DDBJ databases">
        <title>Isolation, draft genome sequencing and identification of Phyllobacterium sp. NSA23, isolated from leaf soil.</title>
        <authorList>
            <person name="Akita H."/>
        </authorList>
    </citation>
    <scope>NUCLEOTIDE SEQUENCE [LARGE SCALE GENOMIC DNA]</scope>
    <source>
        <strain evidence="2 3">NSA23</strain>
    </source>
</reference>
<dbReference type="EMBL" id="BAAFZP010000002">
    <property type="protein sequence ID" value="GAB1584177.1"/>
    <property type="molecule type" value="Genomic_DNA"/>
</dbReference>
<organism evidence="2 3">
    <name type="scientific">Phyllobacterium phragmitis</name>
    <dbReference type="NCBI Taxonomy" id="2670329"/>
    <lineage>
        <taxon>Bacteria</taxon>
        <taxon>Pseudomonadati</taxon>
        <taxon>Pseudomonadota</taxon>
        <taxon>Alphaproteobacteria</taxon>
        <taxon>Hyphomicrobiales</taxon>
        <taxon>Phyllobacteriaceae</taxon>
        <taxon>Phyllobacterium</taxon>
    </lineage>
</organism>
<dbReference type="RefSeq" id="WP_407866638.1">
    <property type="nucleotide sequence ID" value="NZ_BAAFZP010000002.1"/>
</dbReference>
<name>A0ABQ0H5K2_9HYPH</name>
<dbReference type="Proteomes" id="UP001628091">
    <property type="component" value="Unassembled WGS sequence"/>
</dbReference>
<sequence length="67" mass="7337">MGAYDEVRSPFINKLVGLALVILGFLLVAAGYRSGQAWYIGGGIISLILGLFLLVTKIIRRNQGSWR</sequence>
<feature type="transmembrane region" description="Helical" evidence="1">
    <location>
        <begin position="12"/>
        <end position="32"/>
    </location>
</feature>
<gene>
    <name evidence="2" type="ORF">PPNSA23_41200</name>
</gene>